<sequence length="165" mass="19193">MKSELTKKDNKLIKFLTEFSVCKKKHLSCFVGYNQKCLFRLQQNNKIVVEENLIKIKNIQVEGIELQNVLKVLDILSILYQKGKITKDIIGMDLPYYAAAKVANVEAYLYFTIINIGKENIQCKLIDRDNYGNVVLILEEKEQINNITLNNQVEKIYIYNEVINN</sequence>
<evidence type="ECO:0000313" key="2">
    <source>
        <dbReference type="Proteomes" id="UP001144256"/>
    </source>
</evidence>
<proteinExistence type="predicted"/>
<keyword evidence="2" id="KW-1185">Reference proteome</keyword>
<dbReference type="RefSeq" id="WP_281819798.1">
    <property type="nucleotide sequence ID" value="NZ_BRLB01000031.1"/>
</dbReference>
<dbReference type="EMBL" id="BRLB01000031">
    <property type="protein sequence ID" value="GKX32313.1"/>
    <property type="molecule type" value="Genomic_DNA"/>
</dbReference>
<dbReference type="AlphaFoldDB" id="A0A9W6DIB0"/>
<comment type="caution">
    <text evidence="1">The sequence shown here is derived from an EMBL/GenBank/DDBJ whole genome shotgun (WGS) entry which is preliminary data.</text>
</comment>
<gene>
    <name evidence="1" type="ORF">SH1V18_47930</name>
</gene>
<protein>
    <submittedName>
        <fullName evidence="1">Uncharacterized protein</fullName>
    </submittedName>
</protein>
<name>A0A9W6DIB0_9FIRM</name>
<accession>A0A9W6DIB0</accession>
<evidence type="ECO:0000313" key="1">
    <source>
        <dbReference type="EMBL" id="GKX32313.1"/>
    </source>
</evidence>
<dbReference type="Proteomes" id="UP001144256">
    <property type="component" value="Unassembled WGS sequence"/>
</dbReference>
<organism evidence="1 2">
    <name type="scientific">Vallitalea longa</name>
    <dbReference type="NCBI Taxonomy" id="2936439"/>
    <lineage>
        <taxon>Bacteria</taxon>
        <taxon>Bacillati</taxon>
        <taxon>Bacillota</taxon>
        <taxon>Clostridia</taxon>
        <taxon>Lachnospirales</taxon>
        <taxon>Vallitaleaceae</taxon>
        <taxon>Vallitalea</taxon>
    </lineage>
</organism>
<reference evidence="1" key="1">
    <citation type="submission" date="2022-06" db="EMBL/GenBank/DDBJ databases">
        <title>Vallitalea longa sp. nov., an anaerobic bacterium isolated from marine sediment.</title>
        <authorList>
            <person name="Hirano S."/>
            <person name="Terahara T."/>
            <person name="Mori K."/>
            <person name="Hamada M."/>
            <person name="Matsumoto R."/>
            <person name="Kobayashi T."/>
        </authorList>
    </citation>
    <scope>NUCLEOTIDE SEQUENCE</scope>
    <source>
        <strain evidence="1">SH18-1</strain>
    </source>
</reference>